<evidence type="ECO:0000313" key="11">
    <source>
        <dbReference type="Proteomes" id="UP000825935"/>
    </source>
</evidence>
<feature type="region of interest" description="Disordered" evidence="7">
    <location>
        <begin position="1389"/>
        <end position="1411"/>
    </location>
</feature>
<protein>
    <recommendedName>
        <fullName evidence="6">Protein transport protein sec16</fullName>
    </recommendedName>
</protein>
<keyword evidence="6" id="KW-0472">Membrane</keyword>
<dbReference type="GO" id="GO:0007030">
    <property type="term" value="P:Golgi organization"/>
    <property type="evidence" value="ECO:0007669"/>
    <property type="project" value="TreeGrafter"/>
</dbReference>
<accession>A0A8T2UHN0</accession>
<dbReference type="PANTHER" id="PTHR13402:SF6">
    <property type="entry name" value="SECRETORY 16, ISOFORM I"/>
    <property type="match status" value="1"/>
</dbReference>
<evidence type="ECO:0000259" key="8">
    <source>
        <dbReference type="Pfam" id="PF12931"/>
    </source>
</evidence>
<dbReference type="GO" id="GO:0012507">
    <property type="term" value="C:ER to Golgi transport vesicle membrane"/>
    <property type="evidence" value="ECO:0007669"/>
    <property type="project" value="TreeGrafter"/>
</dbReference>
<proteinExistence type="inferred from homology"/>
<dbReference type="GO" id="GO:0070973">
    <property type="term" value="P:protein localization to endoplasmic reticulum exit site"/>
    <property type="evidence" value="ECO:0007669"/>
    <property type="project" value="TreeGrafter"/>
</dbReference>
<dbReference type="OMA" id="INAAHIC"/>
<feature type="compositionally biased region" description="Basic and acidic residues" evidence="7">
    <location>
        <begin position="44"/>
        <end position="53"/>
    </location>
</feature>
<evidence type="ECO:0000259" key="9">
    <source>
        <dbReference type="Pfam" id="PF12932"/>
    </source>
</evidence>
<evidence type="ECO:0000256" key="2">
    <source>
        <dbReference type="ARBA" id="ARBA00005927"/>
    </source>
</evidence>
<feature type="domain" description="Sec16 central conserved" evidence="9">
    <location>
        <begin position="707"/>
        <end position="814"/>
    </location>
</feature>
<evidence type="ECO:0000256" key="3">
    <source>
        <dbReference type="ARBA" id="ARBA00022448"/>
    </source>
</evidence>
<dbReference type="InterPro" id="IPR024298">
    <property type="entry name" value="Sec16_Sec23-bd"/>
</dbReference>
<feature type="compositionally biased region" description="Acidic residues" evidence="7">
    <location>
        <begin position="13"/>
        <end position="25"/>
    </location>
</feature>
<dbReference type="InterPro" id="IPR024340">
    <property type="entry name" value="Sec16_CCD"/>
</dbReference>
<evidence type="ECO:0000256" key="6">
    <source>
        <dbReference type="RuleBase" id="RU364101"/>
    </source>
</evidence>
<organism evidence="10 11">
    <name type="scientific">Ceratopteris richardii</name>
    <name type="common">Triangle waterfern</name>
    <dbReference type="NCBI Taxonomy" id="49495"/>
    <lineage>
        <taxon>Eukaryota</taxon>
        <taxon>Viridiplantae</taxon>
        <taxon>Streptophyta</taxon>
        <taxon>Embryophyta</taxon>
        <taxon>Tracheophyta</taxon>
        <taxon>Polypodiopsida</taxon>
        <taxon>Polypodiidae</taxon>
        <taxon>Polypodiales</taxon>
        <taxon>Pteridineae</taxon>
        <taxon>Pteridaceae</taxon>
        <taxon>Parkerioideae</taxon>
        <taxon>Ceratopteris</taxon>
    </lineage>
</organism>
<gene>
    <name evidence="10" type="ORF">KP509_06G071900</name>
</gene>
<dbReference type="OrthoDB" id="8918678at2759"/>
<keyword evidence="6" id="KW-0653">Protein transport</keyword>
<keyword evidence="3 6" id="KW-0813">Transport</keyword>
<dbReference type="Gene3D" id="1.25.40.1030">
    <property type="match status" value="1"/>
</dbReference>
<sequence length="1596" mass="171891">MAMIGSLALNTDNDQEDSDFFDQLENEFSGGDLGSFQTGNNQQVEKDRLDDGFSKLMPQDEDSAPSHAHSTIVPRLTSEKTDEINAADYDSWLDEEKVEISPSVEDAGSRVGEVPLEHIHPPVNPLVVANMTQNSANLRAEPEQTIATESLTKESSSSAVSENTISAENHVENLTRQELCLEDVCPAESSISESNATFLASDLLQESSETNSNSCRVTENLETAATENVGGFLGSECPDPAQCGTSSATSGISTSGHAIPVMNLDAGDASGSSGITELQWSSFGNSYMGDTSGSYSDFFSELGGQAITYVNEEATASSNGCLDKSLFDSLAASDVQGKTNTAEESLDWQTTSNLNTSAANQSDGMDFWNQEGAYNYGVTEQENFSFNTVPTSLEEPQFTSGSNQPATGSVTAISENSNVGYSSFTPNHDQSQGVQQSWEDMYPGWYFDYASNEWKQIEGWGTTQQQEASIIEGDPSSLSVSQAARATTESAWQNSEGQGMIPASGSDQVFNNEQQYVNTPSVVQQTNWEDQYPGWYYDYQLQQWCQVPDGGQNWASNQELTCASPQTLEPLQNTQLSGEGWVDQHYQAYQSEVKQSVHLPEESHTFYGSSKGAGDRNTFSRGISFNAWSEPGLHEQGKHEAQQINNANSWAGFSNQAVHTHQSPSQGEFSIADKSSFFGQVQDSFQSYNTPIKEVAAAYSPDGRPSHALAVFGFGGKLVTMKASQSGICEHLVLHDLNHLIARGEQCGYSDALYFSALDRQGLSGPLCGSTSKDVLKWVDEQIENCGKEDNQRTNSKGLWVLWGVLKIACLHYGKLRSVGGSARVTSQMEDGPEVALGRLLATAKSHFQWNQGLVPSMDVLPSLPAGAQLQEAVEEVRNFLMDGRKKEALQFAQQGQLWGLALVLASQLGEQAYADTILQMAQQQFQPGSPMRTLLLLFSGQASELFKVQSFSLSNGAYGSLSSTPYNAQVKDSAGGMLRDWLGNLSIIAANPTKGDEQVLKHLGDSLWKDQDEVAGAHTCYLVADTSFELFSKEARLCLIGADHFKYQRTFATPQAIQRTELYEYAKTLGNPQYVLVPFQPFKLLYAHMLAEAGRISEASRYCQLVLKNLRSAGRGADVEFCKFSAAALEERLRLHSQGGYSFNFSTGKLVGKVMGTIDSTIHKIIGGPPVSQQSSPAFASPVSLQSSPSTWGSQDLYGNENSVVSSSKTAPIIPSASNINLSSVSSQVDVPTRSVSEPNLMRQEANVAATTAETSVSPTQLKPAGANGSYLGRFGSQLVKAIGFIRHKKEAKLGDENKFYYDEKLKRWVEAGAEQSAEEASIAPPPMDSSFNSKAVGSASDSRFVAESQIQGTALSSSADLPPIPPSNNQFSARGRLHGVRSRYVDTFNKGSNQTPSKPPPSASMPASTAVGQWGVASSPTQFFAAAPSSTVAYESFDSRSNDVSNFGGPELQTSMSGYGKAYMQAENEPLLPKNLNSSFMDVPVLQKHSSAGNFAMLTDNDPIPGRSDTTVSNIQRAVSWSGGSPDSFGQLTNGSIADVHGKTPSASVLPSPPVLEPAPFYAGHINEGIASGSMLSGSLQGASTFGDMQEVEL</sequence>
<reference evidence="10" key="1">
    <citation type="submission" date="2021-08" db="EMBL/GenBank/DDBJ databases">
        <title>WGS assembly of Ceratopteris richardii.</title>
        <authorList>
            <person name="Marchant D.B."/>
            <person name="Chen G."/>
            <person name="Jenkins J."/>
            <person name="Shu S."/>
            <person name="Leebens-Mack J."/>
            <person name="Grimwood J."/>
            <person name="Schmutz J."/>
            <person name="Soltis P."/>
            <person name="Soltis D."/>
            <person name="Chen Z.-H."/>
        </authorList>
    </citation>
    <scope>NUCLEOTIDE SEQUENCE</scope>
    <source>
        <strain evidence="10">Whitten #5841</strain>
        <tissue evidence="10">Leaf</tissue>
    </source>
</reference>
<dbReference type="Proteomes" id="UP000825935">
    <property type="component" value="Chromosome 6"/>
</dbReference>
<evidence type="ECO:0000313" key="10">
    <source>
        <dbReference type="EMBL" id="KAH7435617.1"/>
    </source>
</evidence>
<evidence type="ECO:0000256" key="5">
    <source>
        <dbReference type="ARBA" id="ARBA00022892"/>
    </source>
</evidence>
<keyword evidence="5 6" id="KW-0931">ER-Golgi transport</keyword>
<dbReference type="GO" id="GO:0015031">
    <property type="term" value="P:protein transport"/>
    <property type="evidence" value="ECO:0007669"/>
    <property type="project" value="UniProtKB-KW"/>
</dbReference>
<dbReference type="CDD" id="cd09233">
    <property type="entry name" value="ACE1-Sec16-like"/>
    <property type="match status" value="1"/>
</dbReference>
<dbReference type="EMBL" id="CM035411">
    <property type="protein sequence ID" value="KAH7435617.1"/>
    <property type="molecule type" value="Genomic_DNA"/>
</dbReference>
<comment type="similarity">
    <text evidence="2 6">Belongs to the SEC16 family.</text>
</comment>
<feature type="region of interest" description="Disordered" evidence="7">
    <location>
        <begin position="1"/>
        <end position="71"/>
    </location>
</feature>
<evidence type="ECO:0000256" key="7">
    <source>
        <dbReference type="SAM" id="MobiDB-lite"/>
    </source>
</evidence>
<comment type="caution">
    <text evidence="10">The sequence shown here is derived from an EMBL/GenBank/DDBJ whole genome shotgun (WGS) entry which is preliminary data.</text>
</comment>
<comment type="subcellular location">
    <subcellularLocation>
        <location evidence="1">Endoplasmic reticulum</location>
    </subcellularLocation>
    <subcellularLocation>
        <location evidence="6">Golgi apparatus membrane</location>
    </subcellularLocation>
</comment>
<feature type="domain" description="Sec16 Sec23-binding" evidence="8">
    <location>
        <begin position="877"/>
        <end position="1169"/>
    </location>
</feature>
<dbReference type="GO" id="GO:0000139">
    <property type="term" value="C:Golgi membrane"/>
    <property type="evidence" value="ECO:0007669"/>
    <property type="project" value="UniProtKB-SubCell"/>
</dbReference>
<dbReference type="Pfam" id="PF12932">
    <property type="entry name" value="Sec16"/>
    <property type="match status" value="1"/>
</dbReference>
<dbReference type="GO" id="GO:0070971">
    <property type="term" value="C:endoplasmic reticulum exit site"/>
    <property type="evidence" value="ECO:0007669"/>
    <property type="project" value="TreeGrafter"/>
</dbReference>
<name>A0A8T2UHN0_CERRI</name>
<dbReference type="GO" id="GO:0016192">
    <property type="term" value="P:vesicle-mediated transport"/>
    <property type="evidence" value="ECO:0007669"/>
    <property type="project" value="UniProtKB-KW"/>
</dbReference>
<keyword evidence="4 6" id="KW-0256">Endoplasmic reticulum</keyword>
<evidence type="ECO:0000256" key="1">
    <source>
        <dbReference type="ARBA" id="ARBA00004240"/>
    </source>
</evidence>
<keyword evidence="6" id="KW-0333">Golgi apparatus</keyword>
<keyword evidence="11" id="KW-1185">Reference proteome</keyword>
<evidence type="ECO:0000256" key="4">
    <source>
        <dbReference type="ARBA" id="ARBA00022824"/>
    </source>
</evidence>
<dbReference type="PANTHER" id="PTHR13402">
    <property type="entry name" value="RGPR-RELATED"/>
    <property type="match status" value="1"/>
</dbReference>
<dbReference type="Pfam" id="PF12931">
    <property type="entry name" value="TPR_Sec16"/>
    <property type="match status" value="1"/>
</dbReference>